<keyword evidence="1" id="KW-1133">Transmembrane helix</keyword>
<organism evidence="2 3">
    <name type="scientific">Sordaria brevicollis</name>
    <dbReference type="NCBI Taxonomy" id="83679"/>
    <lineage>
        <taxon>Eukaryota</taxon>
        <taxon>Fungi</taxon>
        <taxon>Dikarya</taxon>
        <taxon>Ascomycota</taxon>
        <taxon>Pezizomycotina</taxon>
        <taxon>Sordariomycetes</taxon>
        <taxon>Sordariomycetidae</taxon>
        <taxon>Sordariales</taxon>
        <taxon>Sordariaceae</taxon>
        <taxon>Sordaria</taxon>
    </lineage>
</organism>
<accession>A0AAE0UDN3</accession>
<evidence type="ECO:0000256" key="1">
    <source>
        <dbReference type="SAM" id="Phobius"/>
    </source>
</evidence>
<name>A0AAE0UDN3_SORBR</name>
<evidence type="ECO:0000313" key="3">
    <source>
        <dbReference type="Proteomes" id="UP001281003"/>
    </source>
</evidence>
<dbReference type="AlphaFoldDB" id="A0AAE0UDN3"/>
<dbReference type="Proteomes" id="UP001281003">
    <property type="component" value="Unassembled WGS sequence"/>
</dbReference>
<keyword evidence="3" id="KW-1185">Reference proteome</keyword>
<proteinExistence type="predicted"/>
<protein>
    <submittedName>
        <fullName evidence="2">Uncharacterized protein</fullName>
    </submittedName>
</protein>
<dbReference type="EMBL" id="JAUTDP010000004">
    <property type="protein sequence ID" value="KAK3399609.1"/>
    <property type="molecule type" value="Genomic_DNA"/>
</dbReference>
<comment type="caution">
    <text evidence="2">The sequence shown here is derived from an EMBL/GenBank/DDBJ whole genome shotgun (WGS) entry which is preliminary data.</text>
</comment>
<reference evidence="2" key="2">
    <citation type="submission" date="2023-07" db="EMBL/GenBank/DDBJ databases">
        <authorList>
            <consortium name="Lawrence Berkeley National Laboratory"/>
            <person name="Haridas S."/>
            <person name="Hensen N."/>
            <person name="Bonometti L."/>
            <person name="Westerberg I."/>
            <person name="Brannstrom I.O."/>
            <person name="Guillou S."/>
            <person name="Cros-Aarteil S."/>
            <person name="Calhoun S."/>
            <person name="Kuo A."/>
            <person name="Mondo S."/>
            <person name="Pangilinan J."/>
            <person name="Riley R."/>
            <person name="LaButti K."/>
            <person name="Andreopoulos B."/>
            <person name="Lipzen A."/>
            <person name="Chen C."/>
            <person name="Yanf M."/>
            <person name="Daum C."/>
            <person name="Ng V."/>
            <person name="Clum A."/>
            <person name="Steindorff A."/>
            <person name="Ohm R."/>
            <person name="Martin F."/>
            <person name="Silar P."/>
            <person name="Natvig D."/>
            <person name="Lalanne C."/>
            <person name="Gautier V."/>
            <person name="Ament-velasquez S.L."/>
            <person name="Kruys A."/>
            <person name="Hutchinson M.I."/>
            <person name="Powell A.J."/>
            <person name="Barry K."/>
            <person name="Miller A.N."/>
            <person name="Grigoriev I.V."/>
            <person name="Debuchy R."/>
            <person name="Gladieux P."/>
            <person name="Thoren M.H."/>
            <person name="Johannesson H."/>
        </authorList>
    </citation>
    <scope>NUCLEOTIDE SEQUENCE</scope>
    <source>
        <strain evidence="2">FGSC 1904</strain>
    </source>
</reference>
<keyword evidence="1" id="KW-0472">Membrane</keyword>
<reference evidence="2" key="1">
    <citation type="journal article" date="2023" name="Mol. Phylogenet. Evol.">
        <title>Genome-scale phylogeny and comparative genomics of the fungal order Sordariales.</title>
        <authorList>
            <person name="Hensen N."/>
            <person name="Bonometti L."/>
            <person name="Westerberg I."/>
            <person name="Brannstrom I.O."/>
            <person name="Guillou S."/>
            <person name="Cros-Aarteil S."/>
            <person name="Calhoun S."/>
            <person name="Haridas S."/>
            <person name="Kuo A."/>
            <person name="Mondo S."/>
            <person name="Pangilinan J."/>
            <person name="Riley R."/>
            <person name="LaButti K."/>
            <person name="Andreopoulos B."/>
            <person name="Lipzen A."/>
            <person name="Chen C."/>
            <person name="Yan M."/>
            <person name="Daum C."/>
            <person name="Ng V."/>
            <person name="Clum A."/>
            <person name="Steindorff A."/>
            <person name="Ohm R.A."/>
            <person name="Martin F."/>
            <person name="Silar P."/>
            <person name="Natvig D.O."/>
            <person name="Lalanne C."/>
            <person name="Gautier V."/>
            <person name="Ament-Velasquez S.L."/>
            <person name="Kruys A."/>
            <person name="Hutchinson M.I."/>
            <person name="Powell A.J."/>
            <person name="Barry K."/>
            <person name="Miller A.N."/>
            <person name="Grigoriev I.V."/>
            <person name="Debuchy R."/>
            <person name="Gladieux P."/>
            <person name="Hiltunen Thoren M."/>
            <person name="Johannesson H."/>
        </authorList>
    </citation>
    <scope>NUCLEOTIDE SEQUENCE</scope>
    <source>
        <strain evidence="2">FGSC 1904</strain>
    </source>
</reference>
<sequence length="316" mass="34552">MAPTGAPTAIAEAVTSAINNALLQNLPLPNGPSDATATLNKNTQISTTITYTQFNNTFNLLPEPLQVSSTTSGTATGPIDPNTAAIFSFLASLGNAWTGGVSFVVVLCCLVWALSKQHWKRMCRGRGMMSWRFWRSGSMSCLVWPKTAKQESREAIVEIGRRIKNENAEHYGKVDDRLQVLVNQFDVLLGHLGVKKQKRDKHEPCLAVQGHSRMEPESCGPKRGCDHSRGTYTWEREESRPAAAAAGWEVRSMTTLVGAPAPEVELPSAWKSVSEVREENQSLSDFGSQERLVWLGGSGESLEAVGRVGRTKRKEA</sequence>
<gene>
    <name evidence="2" type="ORF">B0T20DRAFT_495650</name>
</gene>
<keyword evidence="1" id="KW-0812">Transmembrane</keyword>
<feature type="transmembrane region" description="Helical" evidence="1">
    <location>
        <begin position="96"/>
        <end position="114"/>
    </location>
</feature>
<evidence type="ECO:0000313" key="2">
    <source>
        <dbReference type="EMBL" id="KAK3399609.1"/>
    </source>
</evidence>